<dbReference type="EMBL" id="DVJO01000102">
    <property type="protein sequence ID" value="HIS82899.1"/>
    <property type="molecule type" value="Genomic_DNA"/>
</dbReference>
<reference evidence="2" key="2">
    <citation type="journal article" date="2021" name="PeerJ">
        <title>Extensive microbial diversity within the chicken gut microbiome revealed by metagenomics and culture.</title>
        <authorList>
            <person name="Gilroy R."/>
            <person name="Ravi A."/>
            <person name="Getino M."/>
            <person name="Pursley I."/>
            <person name="Horton D.L."/>
            <person name="Alikhan N.F."/>
            <person name="Baker D."/>
            <person name="Gharbi K."/>
            <person name="Hall N."/>
            <person name="Watson M."/>
            <person name="Adriaenssens E.M."/>
            <person name="Foster-Nyarko E."/>
            <person name="Jarju S."/>
            <person name="Secka A."/>
            <person name="Antonio M."/>
            <person name="Oren A."/>
            <person name="Chaudhuri R.R."/>
            <person name="La Ragione R."/>
            <person name="Hildebrand F."/>
            <person name="Pallen M.J."/>
        </authorList>
    </citation>
    <scope>NUCLEOTIDE SEQUENCE</scope>
    <source>
        <strain evidence="2">CHK152-2994</strain>
    </source>
</reference>
<dbReference type="Gene3D" id="1.10.260.40">
    <property type="entry name" value="lambda repressor-like DNA-binding domains"/>
    <property type="match status" value="1"/>
</dbReference>
<reference evidence="2" key="1">
    <citation type="submission" date="2020-10" db="EMBL/GenBank/DDBJ databases">
        <authorList>
            <person name="Gilroy R."/>
        </authorList>
    </citation>
    <scope>NUCLEOTIDE SEQUENCE</scope>
    <source>
        <strain evidence="2">CHK152-2994</strain>
    </source>
</reference>
<dbReference type="Pfam" id="PF01381">
    <property type="entry name" value="HTH_3"/>
    <property type="match status" value="1"/>
</dbReference>
<name>A0A9D1K503_9BACT</name>
<dbReference type="PROSITE" id="PS50943">
    <property type="entry name" value="HTH_CROC1"/>
    <property type="match status" value="1"/>
</dbReference>
<dbReference type="AlphaFoldDB" id="A0A9D1K503"/>
<organism evidence="2 3">
    <name type="scientific">Candidatus Scatenecus faecavium</name>
    <dbReference type="NCBI Taxonomy" id="2840915"/>
    <lineage>
        <taxon>Bacteria</taxon>
        <taxon>Candidatus Scatenecus</taxon>
    </lineage>
</organism>
<comment type="caution">
    <text evidence="2">The sequence shown here is derived from an EMBL/GenBank/DDBJ whole genome shotgun (WGS) entry which is preliminary data.</text>
</comment>
<dbReference type="SUPFAM" id="SSF47413">
    <property type="entry name" value="lambda repressor-like DNA-binding domains"/>
    <property type="match status" value="1"/>
</dbReference>
<evidence type="ECO:0000313" key="2">
    <source>
        <dbReference type="EMBL" id="HIS82899.1"/>
    </source>
</evidence>
<dbReference type="InterPro" id="IPR001387">
    <property type="entry name" value="Cro/C1-type_HTH"/>
</dbReference>
<evidence type="ECO:0000259" key="1">
    <source>
        <dbReference type="PROSITE" id="PS50943"/>
    </source>
</evidence>
<feature type="domain" description="HTH cro/C1-type" evidence="1">
    <location>
        <begin position="16"/>
        <end position="70"/>
    </location>
</feature>
<dbReference type="CDD" id="cd00093">
    <property type="entry name" value="HTH_XRE"/>
    <property type="match status" value="1"/>
</dbReference>
<dbReference type="GO" id="GO:0003677">
    <property type="term" value="F:DNA binding"/>
    <property type="evidence" value="ECO:0007669"/>
    <property type="project" value="InterPro"/>
</dbReference>
<gene>
    <name evidence="2" type="ORF">IAD41_04760</name>
</gene>
<dbReference type="InterPro" id="IPR010982">
    <property type="entry name" value="Lambda_DNA-bd_dom_sf"/>
</dbReference>
<dbReference type="SMART" id="SM00530">
    <property type="entry name" value="HTH_XRE"/>
    <property type="match status" value="1"/>
</dbReference>
<dbReference type="Proteomes" id="UP000824139">
    <property type="component" value="Unassembled WGS sequence"/>
</dbReference>
<proteinExistence type="predicted"/>
<evidence type="ECO:0000313" key="3">
    <source>
        <dbReference type="Proteomes" id="UP000824139"/>
    </source>
</evidence>
<protein>
    <submittedName>
        <fullName evidence="2">Helix-turn-helix transcriptional regulator</fullName>
    </submittedName>
</protein>
<accession>A0A9D1K503</accession>
<sequence>MKAREKHYCKFVGAAIRALREARSKSVRLFAYENDIPQATLSRIERGDNEAQLVTLKKIAEGFDWSLSELFRHIEEQIPNDFKIFDDEHY</sequence>